<keyword evidence="15 17" id="KW-0472">Membrane</keyword>
<feature type="transmembrane region" description="Helical" evidence="19">
    <location>
        <begin position="88"/>
        <end position="109"/>
    </location>
</feature>
<feature type="domain" description="Cytochrome oxidase subunit II copper A binding" evidence="20">
    <location>
        <begin position="123"/>
        <end position="235"/>
    </location>
</feature>
<sequence>MNKKRLLRWMPLTGLFLFLLTGCSMKTGILNPQGPVAQKQYDLILWSVILMMVIFVAVSILFVYMIVKYRAKPENEGYEPPDIEGSRKLEVVWTLIPVVIVALLAIPTVKTTFDLETSPSPHKEPMVIEVTSADWKWIFKYPEQGIATVNHLKIPAGVPVKFQLNAVGPMNSFWIPELGGQEYTMPDMEMVLWLEADRPGKYQGRSANFSGEGFTHMTFDVESVQASDFDQWVQSVKKSAPAMTETEYQQLLEPGLVEEKTYSSFPEEKEKTNAHGSDHQGSVSTDHHGSHGSHH</sequence>
<evidence type="ECO:0000256" key="13">
    <source>
        <dbReference type="ARBA" id="ARBA00023002"/>
    </source>
</evidence>
<keyword evidence="5 17" id="KW-0813">Transport</keyword>
<evidence type="ECO:0000256" key="14">
    <source>
        <dbReference type="ARBA" id="ARBA00023008"/>
    </source>
</evidence>
<evidence type="ECO:0000256" key="16">
    <source>
        <dbReference type="ARBA" id="ARBA00024688"/>
    </source>
</evidence>
<dbReference type="InterPro" id="IPR036257">
    <property type="entry name" value="Cyt_c_oxidase_su2_TM_sf"/>
</dbReference>
<dbReference type="GO" id="GO:0016682">
    <property type="term" value="F:oxidoreductase activity, acting on diphenols and related substances as donors, oxygen as acceptor"/>
    <property type="evidence" value="ECO:0007669"/>
    <property type="project" value="InterPro"/>
</dbReference>
<evidence type="ECO:0000256" key="2">
    <source>
        <dbReference type="ARBA" id="ARBA00004651"/>
    </source>
</evidence>
<keyword evidence="14" id="KW-0186">Copper</keyword>
<reference evidence="22 23" key="1">
    <citation type="submission" date="2020-12" db="EMBL/GenBank/DDBJ databases">
        <title>WGS of Thermoactinomyces spp.</title>
        <authorList>
            <person name="Cheng K."/>
        </authorList>
    </citation>
    <scope>NUCLEOTIDE SEQUENCE [LARGE SCALE GENOMIC DNA]</scope>
    <source>
        <strain evidence="23">CICC 10671\DSM 43846</strain>
    </source>
</reference>
<dbReference type="InterPro" id="IPR002429">
    <property type="entry name" value="CcO_II-like_C"/>
</dbReference>
<dbReference type="InterPro" id="IPR008972">
    <property type="entry name" value="Cupredoxin"/>
</dbReference>
<keyword evidence="8 19" id="KW-0812">Transmembrane</keyword>
<dbReference type="InterPro" id="IPR006333">
    <property type="entry name" value="Cyt_o_ubiquinol_oxidase_su2"/>
</dbReference>
<keyword evidence="10" id="KW-0732">Signal</keyword>
<dbReference type="InterPro" id="IPR006332">
    <property type="entry name" value="QoxA"/>
</dbReference>
<keyword evidence="7 17" id="KW-0679">Respiratory chain</keyword>
<feature type="region of interest" description="Disordered" evidence="18">
    <location>
        <begin position="249"/>
        <end position="295"/>
    </location>
</feature>
<evidence type="ECO:0000256" key="4">
    <source>
        <dbReference type="ARBA" id="ARBA00016131"/>
    </source>
</evidence>
<protein>
    <recommendedName>
        <fullName evidence="4 17">Quinol oxidase subunit 2</fullName>
        <ecNumber evidence="17">1.10.3.-</ecNumber>
    </recommendedName>
</protein>
<evidence type="ECO:0000256" key="5">
    <source>
        <dbReference type="ARBA" id="ARBA00022448"/>
    </source>
</evidence>
<dbReference type="GO" id="GO:0042773">
    <property type="term" value="P:ATP synthesis coupled electron transport"/>
    <property type="evidence" value="ECO:0007669"/>
    <property type="project" value="TreeGrafter"/>
</dbReference>
<keyword evidence="12 19" id="KW-1133">Transmembrane helix</keyword>
<evidence type="ECO:0000313" key="23">
    <source>
        <dbReference type="Proteomes" id="UP000633619"/>
    </source>
</evidence>
<dbReference type="PANTHER" id="PTHR22888">
    <property type="entry name" value="CYTOCHROME C OXIDASE, SUBUNIT II"/>
    <property type="match status" value="1"/>
</dbReference>
<keyword evidence="23" id="KW-1185">Reference proteome</keyword>
<dbReference type="Gene3D" id="2.60.40.420">
    <property type="entry name" value="Cupredoxins - blue copper proteins"/>
    <property type="match status" value="1"/>
</dbReference>
<evidence type="ECO:0000256" key="12">
    <source>
        <dbReference type="ARBA" id="ARBA00022989"/>
    </source>
</evidence>
<comment type="function">
    <text evidence="16">Subunits I and II form the functional core of the enzyme complex. Electrons originating in cytochrome c are transferred via heme a and Cu(A) to the binuclear center formed by heme a3 and Cu(B).</text>
</comment>
<dbReference type="GO" id="GO:0005507">
    <property type="term" value="F:copper ion binding"/>
    <property type="evidence" value="ECO:0007669"/>
    <property type="project" value="InterPro"/>
</dbReference>
<evidence type="ECO:0000256" key="18">
    <source>
        <dbReference type="SAM" id="MobiDB-lite"/>
    </source>
</evidence>
<evidence type="ECO:0000256" key="15">
    <source>
        <dbReference type="ARBA" id="ARBA00023136"/>
    </source>
</evidence>
<keyword evidence="9" id="KW-0479">Metal-binding</keyword>
<name>A0A8I1A9S4_THEIN</name>
<dbReference type="InterPro" id="IPR011759">
    <property type="entry name" value="Cyt_c_oxidase_su2_TM_dom"/>
</dbReference>
<evidence type="ECO:0000256" key="3">
    <source>
        <dbReference type="ARBA" id="ARBA00007866"/>
    </source>
</evidence>
<dbReference type="Pfam" id="PF02790">
    <property type="entry name" value="COX2_TM"/>
    <property type="match status" value="1"/>
</dbReference>
<keyword evidence="11 17" id="KW-0249">Electron transport</keyword>
<feature type="domain" description="Cytochrome oxidase subunit II transmembrane region profile" evidence="21">
    <location>
        <begin position="21"/>
        <end position="119"/>
    </location>
</feature>
<evidence type="ECO:0000256" key="17">
    <source>
        <dbReference type="PIRNR" id="PIRNR000292"/>
    </source>
</evidence>
<evidence type="ECO:0000256" key="1">
    <source>
        <dbReference type="ARBA" id="ARBA00000725"/>
    </source>
</evidence>
<dbReference type="PIRSF" id="PIRSF000292">
    <property type="entry name" value="Ubi_od_II"/>
    <property type="match status" value="1"/>
</dbReference>
<dbReference type="PROSITE" id="PS50857">
    <property type="entry name" value="COX2_CUA"/>
    <property type="match status" value="1"/>
</dbReference>
<dbReference type="PANTHER" id="PTHR22888:SF18">
    <property type="entry name" value="CYTOCHROME BO(3) UBIQUINOL OXIDASE SUBUNIT 2"/>
    <property type="match status" value="1"/>
</dbReference>
<evidence type="ECO:0000256" key="7">
    <source>
        <dbReference type="ARBA" id="ARBA00022660"/>
    </source>
</evidence>
<comment type="subcellular location">
    <subcellularLocation>
        <location evidence="2">Cell membrane</location>
        <topology evidence="2">Multi-pass membrane protein</topology>
    </subcellularLocation>
</comment>
<dbReference type="EMBL" id="JAECVW010000001">
    <property type="protein sequence ID" value="MBH8593962.1"/>
    <property type="molecule type" value="Genomic_DNA"/>
</dbReference>
<dbReference type="PROSITE" id="PS51257">
    <property type="entry name" value="PROKAR_LIPOPROTEIN"/>
    <property type="match status" value="1"/>
</dbReference>
<dbReference type="PROSITE" id="PS50999">
    <property type="entry name" value="COX2_TM"/>
    <property type="match status" value="1"/>
</dbReference>
<comment type="function">
    <text evidence="17">Catalyzes quinol oxidation with the concomitant reduction of oxygen to water. Subunit II transfers the electrons from a quinol to the binuclear center of the catalytic subunit I.</text>
</comment>
<dbReference type="NCBIfam" id="TIGR01432">
    <property type="entry name" value="QOXA"/>
    <property type="match status" value="1"/>
</dbReference>
<evidence type="ECO:0000259" key="21">
    <source>
        <dbReference type="PROSITE" id="PS50999"/>
    </source>
</evidence>
<dbReference type="GO" id="GO:0009486">
    <property type="term" value="F:cytochrome bo3 ubiquinol oxidase activity"/>
    <property type="evidence" value="ECO:0007669"/>
    <property type="project" value="InterPro"/>
</dbReference>
<dbReference type="GO" id="GO:0005886">
    <property type="term" value="C:plasma membrane"/>
    <property type="evidence" value="ECO:0007669"/>
    <property type="project" value="UniProtKB-SubCell"/>
</dbReference>
<keyword evidence="6 17" id="KW-1003">Cell membrane</keyword>
<dbReference type="NCBIfam" id="TIGR02866">
    <property type="entry name" value="CoxB"/>
    <property type="match status" value="1"/>
</dbReference>
<dbReference type="RefSeq" id="WP_181730987.1">
    <property type="nucleotide sequence ID" value="NZ_JACEIR010000001.1"/>
</dbReference>
<keyword evidence="13 17" id="KW-0560">Oxidoreductase</keyword>
<dbReference type="SUPFAM" id="SSF49503">
    <property type="entry name" value="Cupredoxins"/>
    <property type="match status" value="1"/>
</dbReference>
<comment type="catalytic activity">
    <reaction evidence="1 17">
        <text>2 a quinol + O2 = 2 a quinone + 2 H2O</text>
        <dbReference type="Rhea" id="RHEA:55376"/>
        <dbReference type="ChEBI" id="CHEBI:15377"/>
        <dbReference type="ChEBI" id="CHEBI:15379"/>
        <dbReference type="ChEBI" id="CHEBI:24646"/>
        <dbReference type="ChEBI" id="CHEBI:132124"/>
    </reaction>
</comment>
<evidence type="ECO:0000313" key="22">
    <source>
        <dbReference type="EMBL" id="MBH8593962.1"/>
    </source>
</evidence>
<dbReference type="AlphaFoldDB" id="A0A8I1A9S4"/>
<organism evidence="22 23">
    <name type="scientific">Thermoactinomyces intermedius</name>
    <dbReference type="NCBI Taxonomy" id="2024"/>
    <lineage>
        <taxon>Bacteria</taxon>
        <taxon>Bacillati</taxon>
        <taxon>Bacillota</taxon>
        <taxon>Bacilli</taxon>
        <taxon>Bacillales</taxon>
        <taxon>Thermoactinomycetaceae</taxon>
        <taxon>Thermoactinomyces</taxon>
    </lineage>
</organism>
<dbReference type="InterPro" id="IPR034227">
    <property type="entry name" value="CuRO_UO_II"/>
</dbReference>
<evidence type="ECO:0000256" key="11">
    <source>
        <dbReference type="ARBA" id="ARBA00022982"/>
    </source>
</evidence>
<dbReference type="InterPro" id="IPR014222">
    <property type="entry name" value="Cyt_c_oxidase_su2"/>
</dbReference>
<dbReference type="SUPFAM" id="SSF81464">
    <property type="entry name" value="Cytochrome c oxidase subunit II-like, transmembrane region"/>
    <property type="match status" value="1"/>
</dbReference>
<evidence type="ECO:0000256" key="6">
    <source>
        <dbReference type="ARBA" id="ARBA00022475"/>
    </source>
</evidence>
<dbReference type="CDD" id="cd04212">
    <property type="entry name" value="CuRO_UO_II"/>
    <property type="match status" value="1"/>
</dbReference>
<dbReference type="Proteomes" id="UP000633619">
    <property type="component" value="Unassembled WGS sequence"/>
</dbReference>
<dbReference type="InterPro" id="IPR045187">
    <property type="entry name" value="CcO_II"/>
</dbReference>
<accession>A0A8I1A9S4</accession>
<dbReference type="Gene3D" id="1.10.287.90">
    <property type="match status" value="1"/>
</dbReference>
<evidence type="ECO:0000256" key="9">
    <source>
        <dbReference type="ARBA" id="ARBA00022723"/>
    </source>
</evidence>
<comment type="similarity">
    <text evidence="3 17">Belongs to the cytochrome c oxidase subunit 2 family.</text>
</comment>
<evidence type="ECO:0000256" key="8">
    <source>
        <dbReference type="ARBA" id="ARBA00022692"/>
    </source>
</evidence>
<dbReference type="GO" id="GO:0004129">
    <property type="term" value="F:cytochrome-c oxidase activity"/>
    <property type="evidence" value="ECO:0007669"/>
    <property type="project" value="UniProtKB-UniRule"/>
</dbReference>
<feature type="compositionally biased region" description="Basic and acidic residues" evidence="18">
    <location>
        <begin position="257"/>
        <end position="278"/>
    </location>
</feature>
<dbReference type="EC" id="1.10.3.-" evidence="17"/>
<gene>
    <name evidence="22" type="primary">qoxA</name>
    <name evidence="22" type="ORF">I8U20_01305</name>
</gene>
<proteinExistence type="inferred from homology"/>
<evidence type="ECO:0000259" key="20">
    <source>
        <dbReference type="PROSITE" id="PS50857"/>
    </source>
</evidence>
<evidence type="ECO:0000256" key="19">
    <source>
        <dbReference type="SAM" id="Phobius"/>
    </source>
</evidence>
<evidence type="ECO:0000256" key="10">
    <source>
        <dbReference type="ARBA" id="ARBA00022729"/>
    </source>
</evidence>
<comment type="caution">
    <text evidence="22">The sequence shown here is derived from an EMBL/GenBank/DDBJ whole genome shotgun (WGS) entry which is preliminary data.</text>
</comment>
<feature type="transmembrane region" description="Helical" evidence="19">
    <location>
        <begin position="44"/>
        <end position="67"/>
    </location>
</feature>